<feature type="signal peptide" evidence="1">
    <location>
        <begin position="1"/>
        <end position="19"/>
    </location>
</feature>
<proteinExistence type="predicted"/>
<feature type="chain" id="PRO_5012057110" description="Thiol:disulfide interchange protein DsbD N-terminal domain-containing protein" evidence="1">
    <location>
        <begin position="20"/>
        <end position="267"/>
    </location>
</feature>
<dbReference type="InterPro" id="IPR028250">
    <property type="entry name" value="DsbDN"/>
</dbReference>
<accession>A0A1Y5TMP6</accession>
<feature type="domain" description="Thiol:disulfide interchange protein DsbD N-terminal" evidence="2">
    <location>
        <begin position="40"/>
        <end position="143"/>
    </location>
</feature>
<dbReference type="RefSeq" id="WP_085797351.1">
    <property type="nucleotide sequence ID" value="NZ_FWFO01000004.1"/>
</dbReference>
<keyword evidence="1" id="KW-0732">Signal</keyword>
<gene>
    <name evidence="3" type="ORF">TRL7639_03700</name>
</gene>
<dbReference type="Proteomes" id="UP000193077">
    <property type="component" value="Unassembled WGS sequence"/>
</dbReference>
<dbReference type="AlphaFoldDB" id="A0A1Y5TMP6"/>
<organism evidence="3 4">
    <name type="scientific">Falsiruegeria litorea R37</name>
    <dbReference type="NCBI Taxonomy" id="1200284"/>
    <lineage>
        <taxon>Bacteria</taxon>
        <taxon>Pseudomonadati</taxon>
        <taxon>Pseudomonadota</taxon>
        <taxon>Alphaproteobacteria</taxon>
        <taxon>Rhodobacterales</taxon>
        <taxon>Roseobacteraceae</taxon>
        <taxon>Falsiruegeria</taxon>
    </lineage>
</organism>
<dbReference type="OrthoDB" id="9811036at2"/>
<name>A0A1Y5TMP6_9RHOB</name>
<evidence type="ECO:0000313" key="3">
    <source>
        <dbReference type="EMBL" id="SLN65571.1"/>
    </source>
</evidence>
<dbReference type="Pfam" id="PF11412">
    <property type="entry name" value="DsbD_N"/>
    <property type="match status" value="1"/>
</dbReference>
<keyword evidence="4" id="KW-1185">Reference proteome</keyword>
<sequence length="267" mass="28410">MLRSVALAIGLTVPSLAAAQVSGLGEIVQLDILDGGLTKQGTYQGAIRLTLADGWKTYWRAPGDAGIPPQFDWRGSRNVGEVSFTWPSPTVFDQNGIRTIGYEKQMVLPVEITPKRADKPVQLKGKMSFGVCSDVCVPGQLKFNHELDSDAGRNPTIAAALAARPYSAREAGVKSATCRLSPTKDGMRIEATVRVPSTGGTEMMIIEPGDPSLWATEPETKRQGNVITSTAELISDSGNAFAIDRSEIRLTVLGGSHSVDIQGCTPG</sequence>
<dbReference type="EMBL" id="FWFO01000004">
    <property type="protein sequence ID" value="SLN65571.1"/>
    <property type="molecule type" value="Genomic_DNA"/>
</dbReference>
<reference evidence="3 4" key="1">
    <citation type="submission" date="2017-03" db="EMBL/GenBank/DDBJ databases">
        <authorList>
            <person name="Afonso C.L."/>
            <person name="Miller P.J."/>
            <person name="Scott M.A."/>
            <person name="Spackman E."/>
            <person name="Goraichik I."/>
            <person name="Dimitrov K.M."/>
            <person name="Suarez D.L."/>
            <person name="Swayne D.E."/>
        </authorList>
    </citation>
    <scope>NUCLEOTIDE SEQUENCE [LARGE SCALE GENOMIC DNA]</scope>
    <source>
        <strain evidence="3 4">CECT 7639</strain>
    </source>
</reference>
<protein>
    <recommendedName>
        <fullName evidence="2">Thiol:disulfide interchange protein DsbD N-terminal domain-containing protein</fullName>
    </recommendedName>
</protein>
<evidence type="ECO:0000259" key="2">
    <source>
        <dbReference type="Pfam" id="PF11412"/>
    </source>
</evidence>
<evidence type="ECO:0000256" key="1">
    <source>
        <dbReference type="SAM" id="SignalP"/>
    </source>
</evidence>
<evidence type="ECO:0000313" key="4">
    <source>
        <dbReference type="Proteomes" id="UP000193077"/>
    </source>
</evidence>